<keyword evidence="1 3" id="KW-0808">Transferase</keyword>
<reference evidence="4" key="1">
    <citation type="submission" date="2016-10" db="EMBL/GenBank/DDBJ databases">
        <authorList>
            <person name="Varghese N."/>
            <person name="Submissions S."/>
        </authorList>
    </citation>
    <scope>NUCLEOTIDE SEQUENCE [LARGE SCALE GENOMIC DNA]</scope>
    <source>
        <strain evidence="4">DSM 15282</strain>
    </source>
</reference>
<dbReference type="Pfam" id="PF00534">
    <property type="entry name" value="Glycos_transf_1"/>
    <property type="match status" value="1"/>
</dbReference>
<dbReference type="GO" id="GO:0009103">
    <property type="term" value="P:lipopolysaccharide biosynthetic process"/>
    <property type="evidence" value="ECO:0007669"/>
    <property type="project" value="TreeGrafter"/>
</dbReference>
<organism evidence="3 4">
    <name type="scientific">Algoriphagus ornithinivorans</name>
    <dbReference type="NCBI Taxonomy" id="226506"/>
    <lineage>
        <taxon>Bacteria</taxon>
        <taxon>Pseudomonadati</taxon>
        <taxon>Bacteroidota</taxon>
        <taxon>Cytophagia</taxon>
        <taxon>Cytophagales</taxon>
        <taxon>Cyclobacteriaceae</taxon>
        <taxon>Algoriphagus</taxon>
    </lineage>
</organism>
<evidence type="ECO:0000256" key="1">
    <source>
        <dbReference type="ARBA" id="ARBA00022679"/>
    </source>
</evidence>
<protein>
    <submittedName>
        <fullName evidence="3">Glycosyl transferases group 1</fullName>
    </submittedName>
</protein>
<evidence type="ECO:0000313" key="3">
    <source>
        <dbReference type="EMBL" id="SFO48871.1"/>
    </source>
</evidence>
<dbReference type="STRING" id="226506.SAMN04488519_107109"/>
<feature type="domain" description="Glycosyl transferase family 1" evidence="2">
    <location>
        <begin position="186"/>
        <end position="333"/>
    </location>
</feature>
<dbReference type="GO" id="GO:0016757">
    <property type="term" value="F:glycosyltransferase activity"/>
    <property type="evidence" value="ECO:0007669"/>
    <property type="project" value="InterPro"/>
</dbReference>
<dbReference type="SUPFAM" id="SSF53756">
    <property type="entry name" value="UDP-Glycosyltransferase/glycogen phosphorylase"/>
    <property type="match status" value="1"/>
</dbReference>
<dbReference type="Gene3D" id="3.40.50.2000">
    <property type="entry name" value="Glycogen Phosphorylase B"/>
    <property type="match status" value="2"/>
</dbReference>
<dbReference type="InterPro" id="IPR001296">
    <property type="entry name" value="Glyco_trans_1"/>
</dbReference>
<dbReference type="RefSeq" id="WP_091654516.1">
    <property type="nucleotide sequence ID" value="NZ_FOVW01000007.1"/>
</dbReference>
<evidence type="ECO:0000259" key="2">
    <source>
        <dbReference type="Pfam" id="PF00534"/>
    </source>
</evidence>
<dbReference type="CDD" id="cd03801">
    <property type="entry name" value="GT4_PimA-like"/>
    <property type="match status" value="1"/>
</dbReference>
<gene>
    <name evidence="3" type="ORF">SAMN04488519_107109</name>
</gene>
<dbReference type="PANTHER" id="PTHR46401">
    <property type="entry name" value="GLYCOSYLTRANSFERASE WBBK-RELATED"/>
    <property type="match status" value="1"/>
</dbReference>
<name>A0A1I5HM11_9BACT</name>
<proteinExistence type="predicted"/>
<keyword evidence="4" id="KW-1185">Reference proteome</keyword>
<sequence length="362" mass="42018">MRKIKKILVSNIEVPSGLIGSWVNRISFLIENDPDFFDYILSPSKILGEKSLHCSKKKWISYHPQLYKWQLKNWVAQDYLKAIEKTLKSSDDFLKVVVMDDFVLCEAIALLKEKYPDRIELIYSYHGHYLNLPENFGHSIDKIFFLTNLGYLESLSKNKIFSPEVFIVGNGVRSDKFFPLDKQDKLKARREMGFSEDDEIIVWMANSRPAKGIHLFKKIIPLLLAEDPNLKFLIIGNKTELNIESDKVLQLGRLSHDLLPKYLQISDYYFFTSLWKEGFGLSLVEAIKSGLFVISSANGGIPEVIKDCDQVALISEPNKTEKWVKKFLEIRSRKKLDFDQTHLAGFHSYEDWEHKFKKAIVE</sequence>
<evidence type="ECO:0000313" key="4">
    <source>
        <dbReference type="Proteomes" id="UP000199564"/>
    </source>
</evidence>
<dbReference type="EMBL" id="FOVW01000007">
    <property type="protein sequence ID" value="SFO48871.1"/>
    <property type="molecule type" value="Genomic_DNA"/>
</dbReference>
<dbReference type="PANTHER" id="PTHR46401:SF2">
    <property type="entry name" value="GLYCOSYLTRANSFERASE WBBK-RELATED"/>
    <property type="match status" value="1"/>
</dbReference>
<dbReference type="AlphaFoldDB" id="A0A1I5HM11"/>
<accession>A0A1I5HM11</accession>
<dbReference type="Proteomes" id="UP000199564">
    <property type="component" value="Unassembled WGS sequence"/>
</dbReference>